<dbReference type="GO" id="GO:0005730">
    <property type="term" value="C:nucleolus"/>
    <property type="evidence" value="ECO:0007669"/>
    <property type="project" value="UniProtKB-SubCell"/>
</dbReference>
<dbReference type="AlphaFoldDB" id="A0A914VDZ7"/>
<keyword evidence="6" id="KW-0862">Zinc</keyword>
<dbReference type="Pfam" id="PF06524">
    <property type="entry name" value="NOA36"/>
    <property type="match status" value="1"/>
</dbReference>
<proteinExistence type="inferred from homology"/>
<dbReference type="PANTHER" id="PTHR13214:SF1">
    <property type="entry name" value="ZINC FINGER PROTEIN 330"/>
    <property type="match status" value="1"/>
</dbReference>
<dbReference type="GO" id="GO:0008270">
    <property type="term" value="F:zinc ion binding"/>
    <property type="evidence" value="ECO:0007669"/>
    <property type="project" value="UniProtKB-KW"/>
</dbReference>
<keyword evidence="9" id="KW-1185">Reference proteome</keyword>
<evidence type="ECO:0000256" key="6">
    <source>
        <dbReference type="ARBA" id="ARBA00022833"/>
    </source>
</evidence>
<dbReference type="InterPro" id="IPR016024">
    <property type="entry name" value="ARM-type_fold"/>
</dbReference>
<accession>A0A914VDZ7</accession>
<reference evidence="10" key="1">
    <citation type="submission" date="2022-11" db="UniProtKB">
        <authorList>
            <consortium name="WormBaseParasite"/>
        </authorList>
    </citation>
    <scope>IDENTIFICATION</scope>
</reference>
<dbReference type="PANTHER" id="PTHR13214">
    <property type="entry name" value="ZINC FINGER PROTEIN 330"/>
    <property type="match status" value="1"/>
</dbReference>
<comment type="similarity">
    <text evidence="2">Belongs to the NOA36 family.</text>
</comment>
<dbReference type="InterPro" id="IPR010531">
    <property type="entry name" value="NOA36"/>
</dbReference>
<keyword evidence="7" id="KW-0539">Nucleus</keyword>
<dbReference type="Proteomes" id="UP000887566">
    <property type="component" value="Unplaced"/>
</dbReference>
<name>A0A914VDZ7_9BILA</name>
<protein>
    <submittedName>
        <fullName evidence="10">Zinc finger protein 330</fullName>
    </submittedName>
</protein>
<evidence type="ECO:0000313" key="10">
    <source>
        <dbReference type="WBParaSite" id="PSAMB.scaffold1858size27197.g15209.t1"/>
    </source>
</evidence>
<organism evidence="9 10">
    <name type="scientific">Plectus sambesii</name>
    <dbReference type="NCBI Taxonomy" id="2011161"/>
    <lineage>
        <taxon>Eukaryota</taxon>
        <taxon>Metazoa</taxon>
        <taxon>Ecdysozoa</taxon>
        <taxon>Nematoda</taxon>
        <taxon>Chromadorea</taxon>
        <taxon>Plectida</taxon>
        <taxon>Plectina</taxon>
        <taxon>Plectoidea</taxon>
        <taxon>Plectidae</taxon>
        <taxon>Plectus</taxon>
    </lineage>
</organism>
<dbReference type="WBParaSite" id="PSAMB.scaffold1858size27197.g15209.t1">
    <property type="protein sequence ID" value="PSAMB.scaffold1858size27197.g15209.t1"/>
    <property type="gene ID" value="PSAMB.scaffold1858size27197.g15209"/>
</dbReference>
<evidence type="ECO:0000256" key="5">
    <source>
        <dbReference type="ARBA" id="ARBA00022771"/>
    </source>
</evidence>
<keyword evidence="5" id="KW-0863">Zinc-finger</keyword>
<evidence type="ECO:0000256" key="1">
    <source>
        <dbReference type="ARBA" id="ARBA00004604"/>
    </source>
</evidence>
<keyword evidence="3" id="KW-0479">Metal-binding</keyword>
<evidence type="ECO:0000256" key="3">
    <source>
        <dbReference type="ARBA" id="ARBA00022723"/>
    </source>
</evidence>
<comment type="subcellular location">
    <subcellularLocation>
        <location evidence="1">Nucleus</location>
        <location evidence="1">Nucleolus</location>
    </subcellularLocation>
</comment>
<evidence type="ECO:0000256" key="7">
    <source>
        <dbReference type="ARBA" id="ARBA00023242"/>
    </source>
</evidence>
<feature type="compositionally biased region" description="Acidic residues" evidence="8">
    <location>
        <begin position="272"/>
        <end position="313"/>
    </location>
</feature>
<evidence type="ECO:0000256" key="4">
    <source>
        <dbReference type="ARBA" id="ARBA00022737"/>
    </source>
</evidence>
<dbReference type="SUPFAM" id="SSF48371">
    <property type="entry name" value="ARM repeat"/>
    <property type="match status" value="1"/>
</dbReference>
<feature type="compositionally biased region" description="Basic and acidic residues" evidence="8">
    <location>
        <begin position="314"/>
        <end position="328"/>
    </location>
</feature>
<evidence type="ECO:0000256" key="2">
    <source>
        <dbReference type="ARBA" id="ARBA00007212"/>
    </source>
</evidence>
<feature type="region of interest" description="Disordered" evidence="8">
    <location>
        <begin position="263"/>
        <end position="328"/>
    </location>
</feature>
<evidence type="ECO:0000313" key="9">
    <source>
        <dbReference type="Proteomes" id="UP000887566"/>
    </source>
</evidence>
<keyword evidence="4" id="KW-0677">Repeat</keyword>
<sequence length="328" mass="36451">MPKKKTGQRKKAEKMKVQQKKIRTGERDLALHPCNALMECDKCERSQKSRAFCYFCAAVNKLPICAGCGKQKCMQKTGDCIIKHPGKFTTGLAMVGAVCDFCEAFICHGRKCLTSHPCSCPLRDATCLECDRGVWGHGGRIFKCSFCRNFLCEDDQFEHQASCQQLDSENYKCLSCNKLGQYTCMRCKICFCDDHVKRKGVKFEKGQTEYPCPKCGYATHETKDFSVSARKHAYGRQGVGQDDDDDDDASAYDKFMAGGGSSGAGFYGGYGDDYDGAEDDDDDDDDDDDSDDEDEEDDDEDDDDDEDTEEEGEEKGLEGELAAKAKIG</sequence>
<evidence type="ECO:0000256" key="8">
    <source>
        <dbReference type="SAM" id="MobiDB-lite"/>
    </source>
</evidence>